<dbReference type="Pfam" id="PF07811">
    <property type="entry name" value="TadE"/>
    <property type="match status" value="1"/>
</dbReference>
<dbReference type="OrthoDB" id="7432392at2"/>
<evidence type="ECO:0000313" key="2">
    <source>
        <dbReference type="EMBL" id="MXO85623.1"/>
    </source>
</evidence>
<dbReference type="RefSeq" id="WP_160682006.1">
    <property type="nucleotide sequence ID" value="NZ_WTYW01000001.1"/>
</dbReference>
<proteinExistence type="predicted"/>
<dbReference type="InterPro" id="IPR012495">
    <property type="entry name" value="TadE-like_dom"/>
</dbReference>
<evidence type="ECO:0000259" key="1">
    <source>
        <dbReference type="Pfam" id="PF07811"/>
    </source>
</evidence>
<sequence length="211" mass="23134">MPYPFRPFADLQRDERGVAITEFSLALPALLILILGGLEVSNLALTHLRVSQIAMTVADNAGRVRSTIDEADVYEVFAGADLMGRKLDFAERGRVVLSSVEDNGRSGANRGQYIRWQRCFGAKEVDPAYGVEGDGRDDASLADGLGRPEKRIAASRDTAVMFVEASYTYEPLLIPDGFGSSTVRYETAFNVRERDNFAITNTQALTENACD</sequence>
<name>A0A844ZED7_9SPHN</name>
<dbReference type="Proteomes" id="UP000433104">
    <property type="component" value="Unassembled WGS sequence"/>
</dbReference>
<feature type="domain" description="TadE-like" evidence="1">
    <location>
        <begin position="17"/>
        <end position="58"/>
    </location>
</feature>
<gene>
    <name evidence="2" type="ORF">GRI38_06220</name>
</gene>
<dbReference type="EMBL" id="WTYW01000001">
    <property type="protein sequence ID" value="MXO85623.1"/>
    <property type="molecule type" value="Genomic_DNA"/>
</dbReference>
<dbReference type="AlphaFoldDB" id="A0A844ZED7"/>
<comment type="caution">
    <text evidence="2">The sequence shown here is derived from an EMBL/GenBank/DDBJ whole genome shotgun (WGS) entry which is preliminary data.</text>
</comment>
<organism evidence="2 3">
    <name type="scientific">Parapontixanthobacter aurantiacus</name>
    <dbReference type="NCBI Taxonomy" id="1463599"/>
    <lineage>
        <taxon>Bacteria</taxon>
        <taxon>Pseudomonadati</taxon>
        <taxon>Pseudomonadota</taxon>
        <taxon>Alphaproteobacteria</taxon>
        <taxon>Sphingomonadales</taxon>
        <taxon>Erythrobacteraceae</taxon>
        <taxon>Parapontixanthobacter</taxon>
    </lineage>
</organism>
<reference evidence="2 3" key="1">
    <citation type="submission" date="2019-12" db="EMBL/GenBank/DDBJ databases">
        <title>Genomic-based taxomic classification of the family Erythrobacteraceae.</title>
        <authorList>
            <person name="Xu L."/>
        </authorList>
    </citation>
    <scope>NUCLEOTIDE SEQUENCE [LARGE SCALE GENOMIC DNA]</scope>
    <source>
        <strain evidence="2 3">MCCC 1A09962</strain>
    </source>
</reference>
<accession>A0A844ZED7</accession>
<keyword evidence="3" id="KW-1185">Reference proteome</keyword>
<protein>
    <submittedName>
        <fullName evidence="2">Pilus assembly protein</fullName>
    </submittedName>
</protein>
<evidence type="ECO:0000313" key="3">
    <source>
        <dbReference type="Proteomes" id="UP000433104"/>
    </source>
</evidence>